<evidence type="ECO:0000313" key="3">
    <source>
        <dbReference type="Proteomes" id="UP000316225"/>
    </source>
</evidence>
<comment type="caution">
    <text evidence="2">The sequence shown here is derived from an EMBL/GenBank/DDBJ whole genome shotgun (WGS) entry which is preliminary data.</text>
</comment>
<reference evidence="2 3" key="1">
    <citation type="journal article" date="2015" name="Stand. Genomic Sci.">
        <title>Genomic Encyclopedia of Bacterial and Archaeal Type Strains, Phase III: the genomes of soil and plant-associated and newly described type strains.</title>
        <authorList>
            <person name="Whitman W.B."/>
            <person name="Woyke T."/>
            <person name="Klenk H.P."/>
            <person name="Zhou Y."/>
            <person name="Lilburn T.G."/>
            <person name="Beck B.J."/>
            <person name="De Vos P."/>
            <person name="Vandamme P."/>
            <person name="Eisen J.A."/>
            <person name="Garrity G."/>
            <person name="Hugenholtz P."/>
            <person name="Kyrpides N.C."/>
        </authorList>
    </citation>
    <scope>NUCLEOTIDE SEQUENCE [LARGE SCALE GENOMIC DNA]</scope>
    <source>
        <strain evidence="2 3">CGMCC 1.5364</strain>
    </source>
</reference>
<keyword evidence="3" id="KW-1185">Reference proteome</keyword>
<sequence>MLHLPERLEASGLEHRCLYRGEAFEKWHHVAPWIVRLLPDHGFTRSLFTQANQPGDLWDLRPGIYLRSRASIDTLADHFRRFTKSGDDEGRVFYFRFNDSDVMETYLSGIRDWPERLQNWFLPNNGYPILRIVTILSDGSARIFRPTNDVLVAPDTRLAFRLTERDRRPFRDKVLLQNIREMARDLKMLLPQELQDREQHDLEWSVQQTLDRMERFGVSDGRYLFHFAAWDALWGHGFEQRAPDSRLYDILNSRMSEQQKFSEFEAVLKVLVG</sequence>
<dbReference type="InterPro" id="IPR025391">
    <property type="entry name" value="DUF4123"/>
</dbReference>
<evidence type="ECO:0000313" key="2">
    <source>
        <dbReference type="EMBL" id="TWI29288.1"/>
    </source>
</evidence>
<name>A0A562NB35_9RHOB</name>
<evidence type="ECO:0000259" key="1">
    <source>
        <dbReference type="Pfam" id="PF13503"/>
    </source>
</evidence>
<dbReference type="EMBL" id="VLKU01000015">
    <property type="protein sequence ID" value="TWI29288.1"/>
    <property type="molecule type" value="Genomic_DNA"/>
</dbReference>
<accession>A0A562NB35</accession>
<organism evidence="2 3">
    <name type="scientific">Paracoccus sulfuroxidans</name>
    <dbReference type="NCBI Taxonomy" id="384678"/>
    <lineage>
        <taxon>Bacteria</taxon>
        <taxon>Pseudomonadati</taxon>
        <taxon>Pseudomonadota</taxon>
        <taxon>Alphaproteobacteria</taxon>
        <taxon>Rhodobacterales</taxon>
        <taxon>Paracoccaceae</taxon>
        <taxon>Paracoccus</taxon>
    </lineage>
</organism>
<dbReference type="Proteomes" id="UP000316225">
    <property type="component" value="Unassembled WGS sequence"/>
</dbReference>
<dbReference type="Pfam" id="PF13503">
    <property type="entry name" value="DUF4123"/>
    <property type="match status" value="1"/>
</dbReference>
<gene>
    <name evidence="2" type="ORF">IQ24_03768</name>
</gene>
<proteinExistence type="predicted"/>
<protein>
    <submittedName>
        <fullName evidence="2">Uncharacterized protein DUF4123</fullName>
    </submittedName>
</protein>
<feature type="domain" description="DUF4123" evidence="1">
    <location>
        <begin position="3"/>
        <end position="109"/>
    </location>
</feature>
<dbReference type="AlphaFoldDB" id="A0A562NB35"/>